<dbReference type="GO" id="GO:0004674">
    <property type="term" value="F:protein serine/threonine kinase activity"/>
    <property type="evidence" value="ECO:0007669"/>
    <property type="project" value="TreeGrafter"/>
</dbReference>
<keyword evidence="2" id="KW-0808">Transferase</keyword>
<dbReference type="Pfam" id="PF07804">
    <property type="entry name" value="HipA_C"/>
    <property type="match status" value="1"/>
</dbReference>
<dbReference type="NCBIfam" id="TIGR03071">
    <property type="entry name" value="couple_hipA"/>
    <property type="match status" value="1"/>
</dbReference>
<evidence type="ECO:0000256" key="2">
    <source>
        <dbReference type="ARBA" id="ARBA00022679"/>
    </source>
</evidence>
<keyword evidence="3" id="KW-0418">Kinase</keyword>
<evidence type="ECO:0000313" key="7">
    <source>
        <dbReference type="Proteomes" id="UP000298313"/>
    </source>
</evidence>
<dbReference type="InterPro" id="IPR017508">
    <property type="entry name" value="HipA_N1"/>
</dbReference>
<proteinExistence type="inferred from homology"/>
<dbReference type="Proteomes" id="UP000298313">
    <property type="component" value="Unassembled WGS sequence"/>
</dbReference>
<dbReference type="InterPro" id="IPR012893">
    <property type="entry name" value="HipA-like_C"/>
</dbReference>
<accession>A0A4V3IW55</accession>
<dbReference type="PANTHER" id="PTHR37419:SF1">
    <property type="entry name" value="SERINE_THREONINE-PROTEIN KINASE TOXIN HIPA"/>
    <property type="match status" value="1"/>
</dbReference>
<dbReference type="EMBL" id="SOHH01000011">
    <property type="protein sequence ID" value="TFD83224.1"/>
    <property type="molecule type" value="Genomic_DNA"/>
</dbReference>
<feature type="domain" description="HipA-like C-terminal" evidence="4">
    <location>
        <begin position="148"/>
        <end position="391"/>
    </location>
</feature>
<dbReference type="GO" id="GO:0005829">
    <property type="term" value="C:cytosol"/>
    <property type="evidence" value="ECO:0007669"/>
    <property type="project" value="TreeGrafter"/>
</dbReference>
<name>A0A4V3IW55_9MICO</name>
<evidence type="ECO:0000256" key="3">
    <source>
        <dbReference type="ARBA" id="ARBA00022777"/>
    </source>
</evidence>
<evidence type="ECO:0000313" key="6">
    <source>
        <dbReference type="EMBL" id="TFD83224.1"/>
    </source>
</evidence>
<comment type="similarity">
    <text evidence="1">Belongs to the HipA Ser/Thr kinase family.</text>
</comment>
<keyword evidence="7" id="KW-1185">Reference proteome</keyword>
<dbReference type="Pfam" id="PF13657">
    <property type="entry name" value="Couple_hipA"/>
    <property type="match status" value="1"/>
</dbReference>
<evidence type="ECO:0000259" key="5">
    <source>
        <dbReference type="Pfam" id="PF13657"/>
    </source>
</evidence>
<dbReference type="AlphaFoldDB" id="A0A4V3IW55"/>
<dbReference type="PANTHER" id="PTHR37419">
    <property type="entry name" value="SERINE/THREONINE-PROTEIN KINASE TOXIN HIPA"/>
    <property type="match status" value="1"/>
</dbReference>
<dbReference type="RefSeq" id="WP_134521949.1">
    <property type="nucleotide sequence ID" value="NZ_SOHH01000011.1"/>
</dbReference>
<evidence type="ECO:0000259" key="4">
    <source>
        <dbReference type="Pfam" id="PF07804"/>
    </source>
</evidence>
<evidence type="ECO:0000256" key="1">
    <source>
        <dbReference type="ARBA" id="ARBA00010164"/>
    </source>
</evidence>
<gene>
    <name evidence="6" type="ORF">E3T48_00565</name>
</gene>
<dbReference type="InterPro" id="IPR052028">
    <property type="entry name" value="HipA_Ser/Thr_kinase"/>
</dbReference>
<comment type="caution">
    <text evidence="6">The sequence shown here is derived from an EMBL/GenBank/DDBJ whole genome shotgun (WGS) entry which is preliminary data.</text>
</comment>
<reference evidence="6 7" key="1">
    <citation type="submission" date="2019-03" db="EMBL/GenBank/DDBJ databases">
        <title>Genomics of glacier-inhabiting Cryobacterium strains.</title>
        <authorList>
            <person name="Liu Q."/>
            <person name="Xin Y.-H."/>
        </authorList>
    </citation>
    <scope>NUCLEOTIDE SEQUENCE [LARGE SCALE GENOMIC DNA]</scope>
    <source>
        <strain evidence="6 7">Hh4</strain>
    </source>
</reference>
<feature type="domain" description="HipA N-terminal subdomain 1" evidence="5">
    <location>
        <begin position="5"/>
        <end position="103"/>
    </location>
</feature>
<organism evidence="6 7">
    <name type="scientific">Cryobacterium fucosi</name>
    <dbReference type="NCBI Taxonomy" id="1259157"/>
    <lineage>
        <taxon>Bacteria</taxon>
        <taxon>Bacillati</taxon>
        <taxon>Actinomycetota</taxon>
        <taxon>Actinomycetes</taxon>
        <taxon>Micrococcales</taxon>
        <taxon>Microbacteriaceae</taxon>
        <taxon>Cryobacterium</taxon>
    </lineage>
</organism>
<protein>
    <submittedName>
        <fullName evidence="6">Type II toxin-antitoxin system HipA family toxin</fullName>
    </submittedName>
</protein>
<sequence>MNDRLDVHLLGEHAAILEYLSRERYRLVYNEAWVESAGPAISHSLPKTERTHTGRTVFDFLDNLLPDSAAVREEWARQGGLSNADPFHLLAAHGADVAGALEFYPAGTAPRTDGSFAAVSDEEIAVRIRAIRDNLPVPTAAEAGNGYFSLGGAQGKFALAFRDGRWYDSTGIHPSTHIFKPKVTGMVDGEIVEHVTMASMYLLGFPAAETAITKFADEHSLVVKRFDREQRISGPVRRIHQEDMAQALGVPRLRKYEKDGGPNYRRILALLDRLPRATAAAAKERFAKSLAFSWLVLNTDAHAKNYSLDLTPEISTLTDMYDVSSLLPYVKPRGDRPRDLLTAFDKTVMSMNISGSYEAGDMGPFEWKAVARDAGLDAEGFLDWARLLAATAPTVFTAVVASLPAEHQTPTIELLLERLLVRAGQAEHQLHRPVHV</sequence>
<dbReference type="OrthoDB" id="3182374at2"/>